<dbReference type="Proteomes" id="UP000677228">
    <property type="component" value="Unassembled WGS sequence"/>
</dbReference>
<evidence type="ECO:0000313" key="3">
    <source>
        <dbReference type="Proteomes" id="UP000682733"/>
    </source>
</evidence>
<gene>
    <name evidence="1" type="ORF">OVA965_LOCUS4572</name>
    <name evidence="2" type="ORF">TMI583_LOCUS4570</name>
</gene>
<sequence>MVLGPTTVARQQAPQEKIDNVVFRVPFFGNASTVYTERIKTAVKKIYPRKIVRIVYDTKARVGDGFSTKDKVPDCLKSGLVYEATCPTCGDNYIGKTCRHLKTRVHEHLSDQNKCTPSKSACVTKKSIHKTVKQVVAPRITGPITRQRTGKLPPSTRQVPQQDLDEALATLTKTTDSLKPCTAQSAIAKHYSSTGHTMTSDDFQILVTEQHRYRLLVKESLMIRAKTPVLNGTDRSIPLYIFPNGIRRELLTRIMGDKRMIPPDTAK</sequence>
<protein>
    <submittedName>
        <fullName evidence="2">Uncharacterized protein</fullName>
    </submittedName>
</protein>
<reference evidence="2" key="1">
    <citation type="submission" date="2021-02" db="EMBL/GenBank/DDBJ databases">
        <authorList>
            <person name="Nowell W R."/>
        </authorList>
    </citation>
    <scope>NUCLEOTIDE SEQUENCE</scope>
</reference>
<evidence type="ECO:0000313" key="1">
    <source>
        <dbReference type="EMBL" id="CAF0799558.1"/>
    </source>
</evidence>
<accession>A0A8S2H1I7</accession>
<dbReference type="EMBL" id="CAJOBA010001214">
    <property type="protein sequence ID" value="CAF3582815.1"/>
    <property type="molecule type" value="Genomic_DNA"/>
</dbReference>
<dbReference type="AlphaFoldDB" id="A0A8S2H1I7"/>
<name>A0A8S2H1I7_9BILA</name>
<comment type="caution">
    <text evidence="2">The sequence shown here is derived from an EMBL/GenBank/DDBJ whole genome shotgun (WGS) entry which is preliminary data.</text>
</comment>
<proteinExistence type="predicted"/>
<evidence type="ECO:0000313" key="2">
    <source>
        <dbReference type="EMBL" id="CAF3582815.1"/>
    </source>
</evidence>
<dbReference type="Proteomes" id="UP000682733">
    <property type="component" value="Unassembled WGS sequence"/>
</dbReference>
<organism evidence="2 3">
    <name type="scientific">Didymodactylos carnosus</name>
    <dbReference type="NCBI Taxonomy" id="1234261"/>
    <lineage>
        <taxon>Eukaryota</taxon>
        <taxon>Metazoa</taxon>
        <taxon>Spiralia</taxon>
        <taxon>Gnathifera</taxon>
        <taxon>Rotifera</taxon>
        <taxon>Eurotatoria</taxon>
        <taxon>Bdelloidea</taxon>
        <taxon>Philodinida</taxon>
        <taxon>Philodinidae</taxon>
        <taxon>Didymodactylos</taxon>
    </lineage>
</organism>
<dbReference type="EMBL" id="CAJNOK010001214">
    <property type="protein sequence ID" value="CAF0799558.1"/>
    <property type="molecule type" value="Genomic_DNA"/>
</dbReference>